<evidence type="ECO:0000259" key="2">
    <source>
        <dbReference type="PROSITE" id="PS51898"/>
    </source>
</evidence>
<sequence length="844" mass="94862">MTSPAAVTALTPTAAPLNGTIDLAAWSVWLDGQVDPDWRPGEWDAERLLFSGNPDNPRTAIWRCLRCGMLTAKGGGLCTLCGRAKKQSGLSSEEFLRTCPPEDTRNRRFGSHEFCVVADGDVRCLRKSWSRGLCRNHYQAFRRNERKGRTFEQWAAGAKPLAALVKCRVRGCIIEPFGRRRLCPTHYKEFRLAVASGSLCDNTGDLAHWVDQVATPFMLAHQFSLNRCTPLVRSEVLFAMQERDRSGDSKIDPEAMRGALKRAAGVGHLVGNTAFWEANTRGGVRGSKVGLVFLRDIKLRLDAAVPRFRGVDPRDEPTWHLSTLDIPSTHTLSGKRVLAGTIDFTEITQSWLRDLVQQWARSTNPDTTALRQYFGSCCRASAVLRCRPGGGDDVTQLGFADINAVVDSFRVALGDKGQELTNKYRRTLLSRFFEILDFGRDTGRLDAVPAGFARHKTHHIAVVEVSEDELGKAIPEPVIRQLDDHLHMLGEEPGIRYGDLSREDAQMMFQAVYSVHRDTGRRPRETCSLKLDCLEYLDGEYNLIWDNQKGKRLNRRLPIVESTAKTIVEWRERRSRLVLPARARNYLFPAATNDAVDGYLRPSRFGEVLNEWVDGIPELYSEDLDSRGNRLPFDRTLIYPYAFRHSFAQRYADAGVRVEVLKEIMDHVQVSTTMGYFKVTLARKREAVETIRHHVLDRAGRPAKAGSPVSYQAKSVAVPFGNCHEPSNVKAGGKACSIRFQCAGCGFYRPDPSYLPAVEDHIRSLKSDRETAQAMDADEFVIRNLTDQISAFQKVVRALRDHMSHLPDEERHAVKEAASVLRKVRAAEGRITLPLHVIKSEQAR</sequence>
<dbReference type="GO" id="GO:0003677">
    <property type="term" value="F:DNA binding"/>
    <property type="evidence" value="ECO:0007669"/>
    <property type="project" value="InterPro"/>
</dbReference>
<keyword evidence="1" id="KW-0233">DNA recombination</keyword>
<dbReference type="InterPro" id="IPR013762">
    <property type="entry name" value="Integrase-like_cat_sf"/>
</dbReference>
<dbReference type="SUPFAM" id="SSF56349">
    <property type="entry name" value="DNA breaking-rejoining enzymes"/>
    <property type="match status" value="1"/>
</dbReference>
<dbReference type="Gene3D" id="1.10.443.10">
    <property type="entry name" value="Intergrase catalytic core"/>
    <property type="match status" value="1"/>
</dbReference>
<dbReference type="GO" id="GO:0006310">
    <property type="term" value="P:DNA recombination"/>
    <property type="evidence" value="ECO:0007669"/>
    <property type="project" value="UniProtKB-KW"/>
</dbReference>
<dbReference type="PROSITE" id="PS51898">
    <property type="entry name" value="TYR_RECOMBINASE"/>
    <property type="match status" value="1"/>
</dbReference>
<feature type="domain" description="Tyr recombinase" evidence="2">
    <location>
        <begin position="475"/>
        <end position="689"/>
    </location>
</feature>
<name>A0A4R6NXB6_NOCIG</name>
<evidence type="ECO:0000313" key="3">
    <source>
        <dbReference type="EMBL" id="TDP28651.1"/>
    </source>
</evidence>
<dbReference type="InterPro" id="IPR011010">
    <property type="entry name" value="DNA_brk_join_enz"/>
</dbReference>
<organism evidence="3 4">
    <name type="scientific">Nocardia ignorata</name>
    <dbReference type="NCBI Taxonomy" id="145285"/>
    <lineage>
        <taxon>Bacteria</taxon>
        <taxon>Bacillati</taxon>
        <taxon>Actinomycetota</taxon>
        <taxon>Actinomycetes</taxon>
        <taxon>Mycobacteriales</taxon>
        <taxon>Nocardiaceae</taxon>
        <taxon>Nocardia</taxon>
    </lineage>
</organism>
<accession>A0A4R6NXB6</accession>
<dbReference type="GO" id="GO:0015074">
    <property type="term" value="P:DNA integration"/>
    <property type="evidence" value="ECO:0007669"/>
    <property type="project" value="InterPro"/>
</dbReference>
<dbReference type="RefSeq" id="WP_084476999.1">
    <property type="nucleotide sequence ID" value="NZ_SNXK01000016.1"/>
</dbReference>
<keyword evidence="4" id="KW-1185">Reference proteome</keyword>
<dbReference type="PANTHER" id="PTHR30349">
    <property type="entry name" value="PHAGE INTEGRASE-RELATED"/>
    <property type="match status" value="1"/>
</dbReference>
<dbReference type="PANTHER" id="PTHR30349:SF84">
    <property type="entry name" value="PHAGE-RELATED INTEGRASE"/>
    <property type="match status" value="1"/>
</dbReference>
<protein>
    <submittedName>
        <fullName evidence="3">Phage integrase family protein</fullName>
    </submittedName>
</protein>
<evidence type="ECO:0000313" key="4">
    <source>
        <dbReference type="Proteomes" id="UP000295087"/>
    </source>
</evidence>
<proteinExistence type="predicted"/>
<dbReference type="InterPro" id="IPR002104">
    <property type="entry name" value="Integrase_catalytic"/>
</dbReference>
<dbReference type="AlphaFoldDB" id="A0A4R6NXB6"/>
<dbReference type="InterPro" id="IPR050090">
    <property type="entry name" value="Tyrosine_recombinase_XerCD"/>
</dbReference>
<reference evidence="3 4" key="1">
    <citation type="submission" date="2019-03" db="EMBL/GenBank/DDBJ databases">
        <title>Genomic Encyclopedia of Type Strains, Phase IV (KMG-IV): sequencing the most valuable type-strain genomes for metagenomic binning, comparative biology and taxonomic classification.</title>
        <authorList>
            <person name="Goeker M."/>
        </authorList>
    </citation>
    <scope>NUCLEOTIDE SEQUENCE [LARGE SCALE GENOMIC DNA]</scope>
    <source>
        <strain evidence="3 4">DSM 44496</strain>
    </source>
</reference>
<evidence type="ECO:0000256" key="1">
    <source>
        <dbReference type="ARBA" id="ARBA00023172"/>
    </source>
</evidence>
<dbReference type="Pfam" id="PF00589">
    <property type="entry name" value="Phage_integrase"/>
    <property type="match status" value="1"/>
</dbReference>
<gene>
    <name evidence="3" type="ORF">DFR75_11649</name>
</gene>
<dbReference type="Proteomes" id="UP000295087">
    <property type="component" value="Unassembled WGS sequence"/>
</dbReference>
<comment type="caution">
    <text evidence="3">The sequence shown here is derived from an EMBL/GenBank/DDBJ whole genome shotgun (WGS) entry which is preliminary data.</text>
</comment>
<dbReference type="EMBL" id="SNXK01000016">
    <property type="protein sequence ID" value="TDP28651.1"/>
    <property type="molecule type" value="Genomic_DNA"/>
</dbReference>